<gene>
    <name evidence="3" type="ORF">CQA63_05870</name>
</gene>
<dbReference type="InterPro" id="IPR007863">
    <property type="entry name" value="Peptidase_M16_C"/>
</dbReference>
<dbReference type="Pfam" id="PF05193">
    <property type="entry name" value="Peptidase_M16_C"/>
    <property type="match status" value="1"/>
</dbReference>
<dbReference type="GO" id="GO:0046872">
    <property type="term" value="F:metal ion binding"/>
    <property type="evidence" value="ECO:0007669"/>
    <property type="project" value="InterPro"/>
</dbReference>
<dbReference type="Pfam" id="PF00675">
    <property type="entry name" value="Peptidase_M16"/>
    <property type="match status" value="1"/>
</dbReference>
<dbReference type="SUPFAM" id="SSF63411">
    <property type="entry name" value="LuxS/MPP-like metallohydrolase"/>
    <property type="match status" value="2"/>
</dbReference>
<comment type="caution">
    <text evidence="3">The sequence shown here is derived from an EMBL/GenBank/DDBJ whole genome shotgun (WGS) entry which is preliminary data.</text>
</comment>
<evidence type="ECO:0000259" key="1">
    <source>
        <dbReference type="Pfam" id="PF00675"/>
    </source>
</evidence>
<dbReference type="InterPro" id="IPR050361">
    <property type="entry name" value="MPP/UQCRC_Complex"/>
</dbReference>
<dbReference type="PANTHER" id="PTHR11851:SF225">
    <property type="entry name" value="NON-PEPTIDASE HOMOLOG YMXG"/>
    <property type="match status" value="1"/>
</dbReference>
<organism evidence="3 4">
    <name type="scientific">Helicobacter marmotae</name>
    <dbReference type="NCBI Taxonomy" id="152490"/>
    <lineage>
        <taxon>Bacteria</taxon>
        <taxon>Pseudomonadati</taxon>
        <taxon>Campylobacterota</taxon>
        <taxon>Epsilonproteobacteria</taxon>
        <taxon>Campylobacterales</taxon>
        <taxon>Helicobacteraceae</taxon>
        <taxon>Helicobacter</taxon>
    </lineage>
</organism>
<dbReference type="AlphaFoldDB" id="A0A3D8I3M5"/>
<sequence length="419" mass="45972">MNAQDKDKVEADFITINDVAVPLIFEESKNLPIGNLQLVFVGGSADGEIAGLGAMSANMLNEGTKGLGNVGFAQKLESKAISLQASVGLQTLSLSLSYLKEFEHNAFEFLGMLLDDPNLTMESLEKIKMLSLSKLARAQSDFDDVAQKNLNKILFKGTPLAIPLIGDKQSIESIRLEDIEAFLKRNLVLNRLIIVAGGDMQEEKLKKELTTLLEHLPKGEAKARLHFEASRDADSIVIQKPTEQAFIYFGAPFDVGDKEKNYMAKVMGFILGASGFGSRILEEVRVKRGLAYSASMRINVSGSANYASGYLQTKLESKDEAIKVVKEVVNDFITNGAKDEELQAAKAFLLGSEPLLEETLASRLSAKFVNYFQGLPLDNRKRELALIKDLSLEALNAYIKSHKEVLQMSFAIVEATSPN</sequence>
<dbReference type="InterPro" id="IPR011249">
    <property type="entry name" value="Metalloenz_LuxS/M16"/>
</dbReference>
<keyword evidence="4" id="KW-1185">Reference proteome</keyword>
<evidence type="ECO:0000259" key="2">
    <source>
        <dbReference type="Pfam" id="PF05193"/>
    </source>
</evidence>
<dbReference type="EMBL" id="NXLR01000010">
    <property type="protein sequence ID" value="RDU59606.1"/>
    <property type="molecule type" value="Genomic_DNA"/>
</dbReference>
<dbReference type="Proteomes" id="UP000256599">
    <property type="component" value="Unassembled WGS sequence"/>
</dbReference>
<evidence type="ECO:0000313" key="3">
    <source>
        <dbReference type="EMBL" id="RDU59606.1"/>
    </source>
</evidence>
<protein>
    <submittedName>
        <fullName evidence="3">Insulinase family protein</fullName>
    </submittedName>
</protein>
<dbReference type="OrthoDB" id="9811314at2"/>
<feature type="domain" description="Peptidase M16 C-terminal" evidence="2">
    <location>
        <begin position="174"/>
        <end position="347"/>
    </location>
</feature>
<dbReference type="Gene3D" id="3.30.830.10">
    <property type="entry name" value="Metalloenzyme, LuxS/M16 peptidase-like"/>
    <property type="match status" value="2"/>
</dbReference>
<accession>A0A3D8I3M5</accession>
<name>A0A3D8I3M5_9HELI</name>
<reference evidence="3 4" key="1">
    <citation type="submission" date="2018-04" db="EMBL/GenBank/DDBJ databases">
        <title>Novel Campyloabacter and Helicobacter Species and Strains.</title>
        <authorList>
            <person name="Mannion A.J."/>
            <person name="Shen Z."/>
            <person name="Fox J.G."/>
        </authorList>
    </citation>
    <scope>NUCLEOTIDE SEQUENCE [LARGE SCALE GENOMIC DNA]</scope>
    <source>
        <strain evidence="3 4">MIT 98-6070</strain>
    </source>
</reference>
<feature type="domain" description="Peptidase M16 N-terminal" evidence="1">
    <location>
        <begin position="35"/>
        <end position="167"/>
    </location>
</feature>
<dbReference type="RefSeq" id="WP_104700677.1">
    <property type="nucleotide sequence ID" value="NZ_FZPP01000046.1"/>
</dbReference>
<proteinExistence type="predicted"/>
<evidence type="ECO:0000313" key="4">
    <source>
        <dbReference type="Proteomes" id="UP000256599"/>
    </source>
</evidence>
<dbReference type="PANTHER" id="PTHR11851">
    <property type="entry name" value="METALLOPROTEASE"/>
    <property type="match status" value="1"/>
</dbReference>
<dbReference type="InterPro" id="IPR011765">
    <property type="entry name" value="Pept_M16_N"/>
</dbReference>